<comment type="similarity">
    <text evidence="1 7">Belongs to the peptidase S10 family.</text>
</comment>
<dbReference type="GO" id="GO:0006508">
    <property type="term" value="P:proteolysis"/>
    <property type="evidence" value="ECO:0007669"/>
    <property type="project" value="UniProtKB-KW"/>
</dbReference>
<dbReference type="EMBL" id="MCOG01000087">
    <property type="protein sequence ID" value="ORY54223.1"/>
    <property type="molecule type" value="Genomic_DNA"/>
</dbReference>
<sequence length="515" mass="58866">MRFLNTAFLCTALSLITTNVFGYNFKQQILLQDPAGDELTFKDQPKLSDWAIVTHAAFPSIQLRYREPDICETTEGVNQYAGYLDIDDEDKHFFFWFFESRSNPETDPTILWLNGGPGCSSLTGLLMELGPCRVTPSGNSTVNNEYSWNNKANLLFLDQPVNVGYSYSDSKNIKDTISAGKDVYAFLQLFFKKFPQFNRKVHVFGESYAGHYIPAIGNEIITHNKELEDVNIKSIFTAQEQKSLVKIDLESLGIGNGMVDPFVQYRYYTEMACGSDYGPLISEEECMNMHKKEGTCVRLIGSCYQWENPFICVPSSIYCNNALIGPFQKTGRNVYDVRTNCEDGNLCYSIMGDIETYLNRDDVKKVLGVDSHMKYKSCNMQINMDFQSAGDWMLPYVRFLPEILESGTKVLIYAGDADFICNWIGNKAWTMELDWDGKLGYNFAIDKEWYGYQKDKEPGNSYGQLRSYMNFTFLRLYQAGHMVPYDQPQASEDMINAWISGELGEDKKVKEKQDN</sequence>
<dbReference type="PRINTS" id="PR00724">
    <property type="entry name" value="CRBOXYPTASEC"/>
</dbReference>
<evidence type="ECO:0000256" key="3">
    <source>
        <dbReference type="ARBA" id="ARBA00022670"/>
    </source>
</evidence>
<dbReference type="Gene3D" id="1.10.287.410">
    <property type="match status" value="1"/>
</dbReference>
<keyword evidence="9" id="KW-1185">Reference proteome</keyword>
<dbReference type="AlphaFoldDB" id="A0A1Y2D4M5"/>
<dbReference type="PANTHER" id="PTHR11802:SF113">
    <property type="entry name" value="SERINE CARBOXYPEPTIDASE CTSA-4.1"/>
    <property type="match status" value="1"/>
</dbReference>
<evidence type="ECO:0000256" key="7">
    <source>
        <dbReference type="RuleBase" id="RU361156"/>
    </source>
</evidence>
<dbReference type="STRING" id="1754190.A0A1Y2D4M5"/>
<organism evidence="8 9">
    <name type="scientific">Neocallimastix californiae</name>
    <dbReference type="NCBI Taxonomy" id="1754190"/>
    <lineage>
        <taxon>Eukaryota</taxon>
        <taxon>Fungi</taxon>
        <taxon>Fungi incertae sedis</taxon>
        <taxon>Chytridiomycota</taxon>
        <taxon>Chytridiomycota incertae sedis</taxon>
        <taxon>Neocallimastigomycetes</taxon>
        <taxon>Neocallimastigales</taxon>
        <taxon>Neocallimastigaceae</taxon>
        <taxon>Neocallimastix</taxon>
    </lineage>
</organism>
<dbReference type="OrthoDB" id="443318at2759"/>
<dbReference type="Gene3D" id="3.40.50.1820">
    <property type="entry name" value="alpha/beta hydrolase"/>
    <property type="match status" value="1"/>
</dbReference>
<keyword evidence="3 7" id="KW-0645">Protease</keyword>
<keyword evidence="5 7" id="KW-0378">Hydrolase</keyword>
<dbReference type="PANTHER" id="PTHR11802">
    <property type="entry name" value="SERINE PROTEASE FAMILY S10 SERINE CARBOXYPEPTIDASE"/>
    <property type="match status" value="1"/>
</dbReference>
<dbReference type="SUPFAM" id="SSF53474">
    <property type="entry name" value="alpha/beta-Hydrolases"/>
    <property type="match status" value="1"/>
</dbReference>
<comment type="caution">
    <text evidence="8">The sequence shown here is derived from an EMBL/GenBank/DDBJ whole genome shotgun (WGS) entry which is preliminary data.</text>
</comment>
<gene>
    <name evidence="8" type="ORF">LY90DRAFT_456114</name>
</gene>
<dbReference type="InterPro" id="IPR029058">
    <property type="entry name" value="AB_hydrolase_fold"/>
</dbReference>
<feature type="signal peptide" evidence="7">
    <location>
        <begin position="1"/>
        <end position="22"/>
    </location>
</feature>
<keyword evidence="6" id="KW-0325">Glycoprotein</keyword>
<name>A0A1Y2D4M5_9FUNG</name>
<dbReference type="PROSITE" id="PS00131">
    <property type="entry name" value="CARBOXYPEPT_SER_SER"/>
    <property type="match status" value="1"/>
</dbReference>
<dbReference type="InterPro" id="IPR018202">
    <property type="entry name" value="Ser_caboxypep_ser_AS"/>
</dbReference>
<dbReference type="GO" id="GO:0000324">
    <property type="term" value="C:fungal-type vacuole"/>
    <property type="evidence" value="ECO:0007669"/>
    <property type="project" value="TreeGrafter"/>
</dbReference>
<evidence type="ECO:0000256" key="5">
    <source>
        <dbReference type="ARBA" id="ARBA00022801"/>
    </source>
</evidence>
<dbReference type="Pfam" id="PF00450">
    <property type="entry name" value="Peptidase_S10"/>
    <property type="match status" value="1"/>
</dbReference>
<protein>
    <recommendedName>
        <fullName evidence="7">Carboxypeptidase</fullName>
        <ecNumber evidence="7">3.4.16.-</ecNumber>
    </recommendedName>
</protein>
<dbReference type="GO" id="GO:0004185">
    <property type="term" value="F:serine-type carboxypeptidase activity"/>
    <property type="evidence" value="ECO:0007669"/>
    <property type="project" value="UniProtKB-UniRule"/>
</dbReference>
<evidence type="ECO:0000313" key="9">
    <source>
        <dbReference type="Proteomes" id="UP000193920"/>
    </source>
</evidence>
<keyword evidence="2 7" id="KW-0121">Carboxypeptidase</keyword>
<evidence type="ECO:0000313" key="8">
    <source>
        <dbReference type="EMBL" id="ORY54223.1"/>
    </source>
</evidence>
<dbReference type="Proteomes" id="UP000193920">
    <property type="component" value="Unassembled WGS sequence"/>
</dbReference>
<dbReference type="EC" id="3.4.16.-" evidence="7"/>
<keyword evidence="4 7" id="KW-0732">Signal</keyword>
<evidence type="ECO:0000256" key="1">
    <source>
        <dbReference type="ARBA" id="ARBA00009431"/>
    </source>
</evidence>
<proteinExistence type="inferred from homology"/>
<evidence type="ECO:0000256" key="2">
    <source>
        <dbReference type="ARBA" id="ARBA00022645"/>
    </source>
</evidence>
<reference evidence="8 9" key="1">
    <citation type="submission" date="2016-08" db="EMBL/GenBank/DDBJ databases">
        <title>A Parts List for Fungal Cellulosomes Revealed by Comparative Genomics.</title>
        <authorList>
            <consortium name="DOE Joint Genome Institute"/>
            <person name="Haitjema C.H."/>
            <person name="Gilmore S.P."/>
            <person name="Henske J.K."/>
            <person name="Solomon K.V."/>
            <person name="De Groot R."/>
            <person name="Kuo A."/>
            <person name="Mondo S.J."/>
            <person name="Salamov A.A."/>
            <person name="Labutti K."/>
            <person name="Zhao Z."/>
            <person name="Chiniquy J."/>
            <person name="Barry K."/>
            <person name="Brewer H.M."/>
            <person name="Purvine S.O."/>
            <person name="Wright A.T."/>
            <person name="Boxma B."/>
            <person name="Van Alen T."/>
            <person name="Hackstein J.H."/>
            <person name="Baker S.E."/>
            <person name="Grigoriev I.V."/>
            <person name="O'Malley M.A."/>
        </authorList>
    </citation>
    <scope>NUCLEOTIDE SEQUENCE [LARGE SCALE GENOMIC DNA]</scope>
    <source>
        <strain evidence="8 9">G1</strain>
    </source>
</reference>
<feature type="chain" id="PRO_5011813457" description="Carboxypeptidase" evidence="7">
    <location>
        <begin position="23"/>
        <end position="515"/>
    </location>
</feature>
<dbReference type="InterPro" id="IPR001563">
    <property type="entry name" value="Peptidase_S10"/>
</dbReference>
<evidence type="ECO:0000256" key="6">
    <source>
        <dbReference type="ARBA" id="ARBA00023180"/>
    </source>
</evidence>
<evidence type="ECO:0000256" key="4">
    <source>
        <dbReference type="ARBA" id="ARBA00022729"/>
    </source>
</evidence>
<accession>A0A1Y2D4M5</accession>